<evidence type="ECO:0000313" key="1">
    <source>
        <dbReference type="EMBL" id="CCA13953.1"/>
    </source>
</evidence>
<dbReference type="AlphaFoldDB" id="F0VYT8"/>
<reference evidence="1" key="1">
    <citation type="journal article" date="2011" name="PLoS Biol.">
        <title>Gene gain and loss during evolution of obligate parasitism in the white rust pathogen of Arabidopsis thaliana.</title>
        <authorList>
            <person name="Kemen E."/>
            <person name="Gardiner A."/>
            <person name="Schultz-Larsen T."/>
            <person name="Kemen A.C."/>
            <person name="Balmuth A.L."/>
            <person name="Robert-Seilaniantz A."/>
            <person name="Bailey K."/>
            <person name="Holub E."/>
            <person name="Studholme D.J."/>
            <person name="Maclean D."/>
            <person name="Jones J.D."/>
        </authorList>
    </citation>
    <scope>NUCLEOTIDE SEQUENCE</scope>
</reference>
<sequence>MQSVIDKIDNFWNEDGKSHSELAISYCKISRDGRQNIERQIHELGNRSAATKYHDQREEEDWATKATDRIELINRQRAISREIRKQLDELDAYTTTRKTSRASLKRGGKIFHCREISQRSPDIMAKEMKEDYLARWKRYNLKQKNKLQVLCQSYSHRKRHIMLRVFKVWRRFIAERKILSVKTRWIIEKCAPRELENYIYRWLKHTSMSCSIRRLELAQEKRHKSIVFEAWKRLVKSLAAIRKLQSKQRGLCKIFVFTEWCRITKLHRSIELFKNKTSCALLAIVWNKWLILRLQRKAIAAKIHDFILFECRRTCSTALRAWYALKNKSKSLQNLSRRAKYFTTLWALNAWMYAYHNRLQIKNDYLNMLGRFRKKLTQSAFERWRTYQSVAQQRAKRLYVFVKKQIARSACQELIVAAKESRDRRFQVASRKTRRFLWEWYDFSVKAVRTRALAQMMHHRQSRLLLKDTAWRPWKIALQLRQQSHKADQYLQTKVRKEAWKALRIALSQQIAIKRSCYFLTQLLERTYVSFGVATWSKFCYKSKEQRKVLKYADDIHIDSLIVKGFYRWEVFMKTEHERELIRIKTTRLFMRSSLRRWHHNSETKKFHLEKLSESIVHISNRNTLSRNGFIAGKIHVDNNKEYIYSNALDHIGFVKEFGTTGTNLSSDASPGLIWLTELVKR</sequence>
<name>F0VYT8_9STRA</name>
<gene>
    <name evidence="1" type="primary">AlNc14C1G89</name>
    <name evidence="1" type="ORF">ALNC14_000960</name>
</gene>
<dbReference type="EMBL" id="FR824046">
    <property type="protein sequence ID" value="CCA13953.1"/>
    <property type="molecule type" value="Genomic_DNA"/>
</dbReference>
<dbReference type="HOGENOM" id="CLU_403569_0_0_1"/>
<proteinExistence type="predicted"/>
<accession>F0VYT8</accession>
<reference evidence="1" key="2">
    <citation type="submission" date="2011-02" db="EMBL/GenBank/DDBJ databases">
        <authorList>
            <person name="MacLean D."/>
        </authorList>
    </citation>
    <scope>NUCLEOTIDE SEQUENCE</scope>
</reference>
<protein>
    <submittedName>
        <fullName evidence="1">AlNc14C1G89 protein</fullName>
    </submittedName>
</protein>
<organism evidence="1">
    <name type="scientific">Albugo laibachii Nc14</name>
    <dbReference type="NCBI Taxonomy" id="890382"/>
    <lineage>
        <taxon>Eukaryota</taxon>
        <taxon>Sar</taxon>
        <taxon>Stramenopiles</taxon>
        <taxon>Oomycota</taxon>
        <taxon>Peronosporomycetes</taxon>
        <taxon>Albuginales</taxon>
        <taxon>Albuginaceae</taxon>
        <taxon>Albugo</taxon>
    </lineage>
</organism>